<keyword evidence="2" id="KW-0812">Transmembrane</keyword>
<dbReference type="AlphaFoldDB" id="H9CJN9"/>
<name>H9CJN9_ASPFC</name>
<evidence type="ECO:0000256" key="2">
    <source>
        <dbReference type="SAM" id="Phobius"/>
    </source>
</evidence>
<keyword evidence="4" id="KW-1185">Reference proteome</keyword>
<protein>
    <submittedName>
        <fullName evidence="3">Uncharacterized protein</fullName>
    </submittedName>
</protein>
<geneLocation type="mitochondrion" evidence="3"/>
<keyword evidence="2" id="KW-0472">Membrane</keyword>
<evidence type="ECO:0000313" key="3">
    <source>
        <dbReference type="EMBL" id="AFE02839.1"/>
    </source>
</evidence>
<feature type="compositionally biased region" description="Basic and acidic residues" evidence="1">
    <location>
        <begin position="96"/>
        <end position="115"/>
    </location>
</feature>
<sequence length="258" mass="30309">MVYQSIQFNPFYLVSPGSYPLFTNISLFFDNLFIGLQNILSSFINNNLWYCYILLIFIFSILLIILLFILVIDRQKGYSVKMNNLPNNENSKKRKSGNEDSSSPKENKPKLFFPKEDEDTNSYRHYMVKYDSYVRNEVSFDPIGTRKQVEDTFPSLYSEYKKYKVNNPDLEWGKLTDIYYCTWNKRPFGSYKYSGDDEGFAAVFEYMERRKVLIESGRVKGNLSMASSMCKKAWGNIDFTTYEKYIKIIDNVANKIGK</sequence>
<feature type="region of interest" description="Disordered" evidence="1">
    <location>
        <begin position="83"/>
        <end position="116"/>
    </location>
</feature>
<feature type="transmembrane region" description="Helical" evidence="2">
    <location>
        <begin position="52"/>
        <end position="72"/>
    </location>
</feature>
<proteinExistence type="predicted"/>
<keyword evidence="3" id="KW-0496">Mitochondrion</keyword>
<dbReference type="Proteomes" id="UP000001699">
    <property type="component" value="Mitochondrion"/>
</dbReference>
<accession>H9CJN9</accession>
<evidence type="ECO:0000256" key="1">
    <source>
        <dbReference type="SAM" id="MobiDB-lite"/>
    </source>
</evidence>
<dbReference type="GeneID" id="11948086"/>
<organism evidence="3 4">
    <name type="scientific">Aspergillus fumigatus (strain CBS 144.89 / FGSC A1163 / CEA10)</name>
    <name type="common">Neosartorya fumigata</name>
    <dbReference type="NCBI Taxonomy" id="451804"/>
    <lineage>
        <taxon>Eukaryota</taxon>
        <taxon>Fungi</taxon>
        <taxon>Dikarya</taxon>
        <taxon>Ascomycota</taxon>
        <taxon>Pezizomycotina</taxon>
        <taxon>Eurotiomycetes</taxon>
        <taxon>Eurotiomycetidae</taxon>
        <taxon>Eurotiales</taxon>
        <taxon>Aspergillaceae</taxon>
        <taxon>Aspergillus</taxon>
        <taxon>Aspergillus subgen. Fumigati</taxon>
    </lineage>
</organism>
<evidence type="ECO:0000313" key="4">
    <source>
        <dbReference type="Proteomes" id="UP000001699"/>
    </source>
</evidence>
<reference evidence="3 4" key="1">
    <citation type="journal article" date="2012" name="BMC Genomics">
        <title>Sequencing of mitochondrial genomes of nine Aspergillus and Penicillium species identifies mobile introns and accessory genes as main sources of genome size variability.</title>
        <authorList>
            <person name="Joardar V."/>
            <person name="Abrams N.F."/>
            <person name="Hostetler J."/>
            <person name="Paukstelis P.J."/>
            <person name="Pakala S."/>
            <person name="Pakala S.B."/>
            <person name="Zafar N."/>
            <person name="Abolude O.O."/>
            <person name="Payne G."/>
            <person name="Andrianopoulos A."/>
            <person name="Denning D.W."/>
            <person name="Nierman W.C."/>
        </authorList>
    </citation>
    <scope>NUCLEOTIDE SEQUENCE [LARGE SCALE GENOMIC DNA]</scope>
    <source>
        <strain evidence="4">CBS 144.89 / FGSC A1163 / CEA10</strain>
    </source>
</reference>
<dbReference type="RefSeq" id="YP_005353058.1">
    <property type="nucleotide sequence ID" value="NC_017016.1"/>
</dbReference>
<feature type="transmembrane region" description="Helical" evidence="2">
    <location>
        <begin position="21"/>
        <end position="40"/>
    </location>
</feature>
<dbReference type="EMBL" id="JQ346807">
    <property type="protein sequence ID" value="AFE02839.1"/>
    <property type="molecule type" value="Genomic_DNA"/>
</dbReference>
<gene>
    <name evidence="3" type="ORF">AFUB_m0390</name>
</gene>
<keyword evidence="2" id="KW-1133">Transmembrane helix</keyword>